<dbReference type="Proteomes" id="UP000191518">
    <property type="component" value="Unassembled WGS sequence"/>
</dbReference>
<gene>
    <name evidence="3" type="ORF">PENVUL_c005G06006</name>
</gene>
<evidence type="ECO:0000256" key="2">
    <source>
        <dbReference type="SAM" id="Phobius"/>
    </source>
</evidence>
<proteinExistence type="predicted"/>
<protein>
    <submittedName>
        <fullName evidence="3">Uncharacterized protein</fullName>
    </submittedName>
</protein>
<feature type="compositionally biased region" description="Polar residues" evidence="1">
    <location>
        <begin position="137"/>
        <end position="158"/>
    </location>
</feature>
<sequence>MDATTEPTMDPNDSPLCNLDLWCDWSGVPEDPVSITIAMELEACGHPNLHIPILNVKSPNIVKSPSWIIRLKPDFAHNDTDAPLDHEYGDETKRYPAKNGSISTSGSVVLHDDSQGNHFRGRRTVNISAMYTRVDSSDSSTSHNPCKNDVNGSSPNSNPRKRSATAASLPDSIPPDDECQGIRHKVLMTKVDPPRLEPVSQDTSATKEIASSIPIRKCSVSLDGISVTSGNIPLPPDSAPTPVPVSPNVTPENPLDGNIATVENLLDEIFPCRNAETSSSKTDLSGTEPLTEANLLQRNYDTFSTRGRNGSLSSSENSDKEKEDLLLSLESIGSPSSFSGHGFNQPPLSQTSAEIANKHKPKLVLNNDILYLQTPQIVYSATYQIAISLKVRLQKGKSRDWWELIVSGLPRLAQFESGYLYFRTPPGQGMEFTTSPFKRHTLVESCLMAQFGSGKNFVIPFRKCNAEYYGQLKDHKVNTVIRAEVAETGDPSSYLIKYNAVCSIDLINHSFWAEKCKFYLRVHGGPEGEFDAVFAAEKPLINSIRLQPAPDGIGISRISIISIPQALSMFTVSWEVKVSRGDVTWLPWIRTTLSYSDIETNLQEDYTLFGPKAEHIPPKHPRFDTRCQSPSSQLRLSRKLDHFKPPVAKTPASFFYDSFAIRETGIFKPASKSTSTQTLVAETPVAEPKKRPLRAVRGLWTLIKFFVQLLGFLASVHIIYYWSYLMRDCGFRFDSFDSFGLLAHQTSYPQNEVYGCSNGLVDYAVNITNADVEKEMDTVLPELLLQPELIRSEVQQTINTAPVEITPMPLRDRIDYLLGWRGPIA</sequence>
<accession>A0A1V6S7R7</accession>
<evidence type="ECO:0000313" key="4">
    <source>
        <dbReference type="Proteomes" id="UP000191518"/>
    </source>
</evidence>
<dbReference type="AlphaFoldDB" id="A0A1V6S7R7"/>
<feature type="compositionally biased region" description="Low complexity" evidence="1">
    <location>
        <begin position="306"/>
        <end position="316"/>
    </location>
</feature>
<keyword evidence="2" id="KW-0812">Transmembrane</keyword>
<reference evidence="4" key="1">
    <citation type="journal article" date="2017" name="Nat. Microbiol.">
        <title>Global analysis of biosynthetic gene clusters reveals vast potential of secondary metabolite production in Penicillium species.</title>
        <authorList>
            <person name="Nielsen J.C."/>
            <person name="Grijseels S."/>
            <person name="Prigent S."/>
            <person name="Ji B."/>
            <person name="Dainat J."/>
            <person name="Nielsen K.F."/>
            <person name="Frisvad J.C."/>
            <person name="Workman M."/>
            <person name="Nielsen J."/>
        </authorList>
    </citation>
    <scope>NUCLEOTIDE SEQUENCE [LARGE SCALE GENOMIC DNA]</scope>
    <source>
        <strain evidence="4">IBT 29486</strain>
    </source>
</reference>
<comment type="caution">
    <text evidence="3">The sequence shown here is derived from an EMBL/GenBank/DDBJ whole genome shotgun (WGS) entry which is preliminary data.</text>
</comment>
<evidence type="ECO:0000313" key="3">
    <source>
        <dbReference type="EMBL" id="OQE09896.1"/>
    </source>
</evidence>
<name>A0A1V6S7R7_9EURO</name>
<keyword evidence="2" id="KW-0472">Membrane</keyword>
<feature type="region of interest" description="Disordered" evidence="1">
    <location>
        <begin position="88"/>
        <end position="179"/>
    </location>
</feature>
<organism evidence="3 4">
    <name type="scientific">Penicillium vulpinum</name>
    <dbReference type="NCBI Taxonomy" id="29845"/>
    <lineage>
        <taxon>Eukaryota</taxon>
        <taxon>Fungi</taxon>
        <taxon>Dikarya</taxon>
        <taxon>Ascomycota</taxon>
        <taxon>Pezizomycotina</taxon>
        <taxon>Eurotiomycetes</taxon>
        <taxon>Eurotiomycetidae</taxon>
        <taxon>Eurotiales</taxon>
        <taxon>Aspergillaceae</taxon>
        <taxon>Penicillium</taxon>
    </lineage>
</organism>
<feature type="compositionally biased region" description="Polar residues" evidence="1">
    <location>
        <begin position="294"/>
        <end position="305"/>
    </location>
</feature>
<keyword evidence="2" id="KW-1133">Transmembrane helix</keyword>
<dbReference type="OrthoDB" id="4309132at2759"/>
<feature type="transmembrane region" description="Helical" evidence="2">
    <location>
        <begin position="699"/>
        <end position="722"/>
    </location>
</feature>
<evidence type="ECO:0000256" key="1">
    <source>
        <dbReference type="SAM" id="MobiDB-lite"/>
    </source>
</evidence>
<feature type="region of interest" description="Disordered" evidence="1">
    <location>
        <begin position="277"/>
        <end position="320"/>
    </location>
</feature>
<keyword evidence="4" id="KW-1185">Reference proteome</keyword>
<dbReference type="EMBL" id="MDYP01000005">
    <property type="protein sequence ID" value="OQE09896.1"/>
    <property type="molecule type" value="Genomic_DNA"/>
</dbReference>